<keyword evidence="3" id="KW-1185">Reference proteome</keyword>
<sequence length="87" mass="9038">MQQLLPRACAQPVRLVLQRQRILSAPGKQAAHRVHSFAAPDSKMQVPANTDVAIVGAGITGAIAARELQAAGARVQVFDMGGAPGKV</sequence>
<evidence type="ECO:0000313" key="2">
    <source>
        <dbReference type="EMBL" id="KAF5836863.1"/>
    </source>
</evidence>
<evidence type="ECO:0000313" key="3">
    <source>
        <dbReference type="Proteomes" id="UP000815325"/>
    </source>
</evidence>
<dbReference type="Proteomes" id="UP000815325">
    <property type="component" value="Unassembled WGS sequence"/>
</dbReference>
<gene>
    <name evidence="2" type="ORF">DUNSADRAFT_5302</name>
</gene>
<proteinExistence type="predicted"/>
<reference evidence="2" key="1">
    <citation type="submission" date="2017-08" db="EMBL/GenBank/DDBJ databases">
        <authorList>
            <person name="Polle J.E."/>
            <person name="Barry K."/>
            <person name="Cushman J."/>
            <person name="Schmutz J."/>
            <person name="Tran D."/>
            <person name="Hathwaick L.T."/>
            <person name="Yim W.C."/>
            <person name="Jenkins J."/>
            <person name="Mckie-Krisberg Z.M."/>
            <person name="Prochnik S."/>
            <person name="Lindquist E."/>
            <person name="Dockter R.B."/>
            <person name="Adam C."/>
            <person name="Molina H."/>
            <person name="Bunkerborg J."/>
            <person name="Jin E."/>
            <person name="Buchheim M."/>
            <person name="Magnuson J."/>
        </authorList>
    </citation>
    <scope>NUCLEOTIDE SEQUENCE</scope>
    <source>
        <strain evidence="2">CCAP 19/18</strain>
    </source>
</reference>
<dbReference type="Pfam" id="PF01266">
    <property type="entry name" value="DAO"/>
    <property type="match status" value="1"/>
</dbReference>
<dbReference type="InterPro" id="IPR006076">
    <property type="entry name" value="FAD-dep_OxRdtase"/>
</dbReference>
<evidence type="ECO:0000259" key="1">
    <source>
        <dbReference type="Pfam" id="PF01266"/>
    </source>
</evidence>
<dbReference type="SUPFAM" id="SSF51905">
    <property type="entry name" value="FAD/NAD(P)-binding domain"/>
    <property type="match status" value="1"/>
</dbReference>
<dbReference type="EMBL" id="MU069639">
    <property type="protein sequence ID" value="KAF5836863.1"/>
    <property type="molecule type" value="Genomic_DNA"/>
</dbReference>
<organism evidence="2 3">
    <name type="scientific">Dunaliella salina</name>
    <name type="common">Green alga</name>
    <name type="synonym">Protococcus salinus</name>
    <dbReference type="NCBI Taxonomy" id="3046"/>
    <lineage>
        <taxon>Eukaryota</taxon>
        <taxon>Viridiplantae</taxon>
        <taxon>Chlorophyta</taxon>
        <taxon>core chlorophytes</taxon>
        <taxon>Chlorophyceae</taxon>
        <taxon>CS clade</taxon>
        <taxon>Chlamydomonadales</taxon>
        <taxon>Dunaliellaceae</taxon>
        <taxon>Dunaliella</taxon>
    </lineage>
</organism>
<protein>
    <recommendedName>
        <fullName evidence="1">FAD dependent oxidoreductase domain-containing protein</fullName>
    </recommendedName>
</protein>
<dbReference type="Gene3D" id="3.50.50.60">
    <property type="entry name" value="FAD/NAD(P)-binding domain"/>
    <property type="match status" value="1"/>
</dbReference>
<accession>A0ABQ7GQJ0</accession>
<feature type="domain" description="FAD dependent oxidoreductase" evidence="1">
    <location>
        <begin position="51"/>
        <end position="85"/>
    </location>
</feature>
<dbReference type="InterPro" id="IPR036188">
    <property type="entry name" value="FAD/NAD-bd_sf"/>
</dbReference>
<comment type="caution">
    <text evidence="2">The sequence shown here is derived from an EMBL/GenBank/DDBJ whole genome shotgun (WGS) entry which is preliminary data.</text>
</comment>
<name>A0ABQ7GQJ0_DUNSA</name>